<feature type="chain" id="PRO_5046864283" evidence="2">
    <location>
        <begin position="20"/>
        <end position="427"/>
    </location>
</feature>
<comment type="similarity">
    <text evidence="1">Belongs to the serpin family.</text>
</comment>
<dbReference type="InterPro" id="IPR000215">
    <property type="entry name" value="Serpin_fam"/>
</dbReference>
<dbReference type="Pfam" id="PF00079">
    <property type="entry name" value="Serpin"/>
    <property type="match status" value="1"/>
</dbReference>
<dbReference type="RefSeq" id="WP_307266899.1">
    <property type="nucleotide sequence ID" value="NZ_JAUSVX010000001.1"/>
</dbReference>
<dbReference type="InterPro" id="IPR042178">
    <property type="entry name" value="Serpin_sf_1"/>
</dbReference>
<dbReference type="InterPro" id="IPR036186">
    <property type="entry name" value="Serpin_sf"/>
</dbReference>
<dbReference type="Proteomes" id="UP001242480">
    <property type="component" value="Unassembled WGS sequence"/>
</dbReference>
<proteinExistence type="inferred from homology"/>
<dbReference type="SUPFAM" id="SSF56574">
    <property type="entry name" value="Serpins"/>
    <property type="match status" value="1"/>
</dbReference>
<evidence type="ECO:0000313" key="4">
    <source>
        <dbReference type="EMBL" id="MDQ0467382.1"/>
    </source>
</evidence>
<gene>
    <name evidence="4" type="ORF">QO011_000377</name>
</gene>
<feature type="domain" description="Serpin" evidence="3">
    <location>
        <begin position="70"/>
        <end position="423"/>
    </location>
</feature>
<evidence type="ECO:0000259" key="3">
    <source>
        <dbReference type="SMART" id="SM00093"/>
    </source>
</evidence>
<dbReference type="Gene3D" id="3.30.497.10">
    <property type="entry name" value="Antithrombin, subunit I, domain 2"/>
    <property type="match status" value="1"/>
</dbReference>
<dbReference type="PANTHER" id="PTHR11461">
    <property type="entry name" value="SERINE PROTEASE INHIBITOR, SERPIN"/>
    <property type="match status" value="1"/>
</dbReference>
<evidence type="ECO:0000313" key="5">
    <source>
        <dbReference type="Proteomes" id="UP001242480"/>
    </source>
</evidence>
<organism evidence="4 5">
    <name type="scientific">Labrys wisconsinensis</name>
    <dbReference type="NCBI Taxonomy" id="425677"/>
    <lineage>
        <taxon>Bacteria</taxon>
        <taxon>Pseudomonadati</taxon>
        <taxon>Pseudomonadota</taxon>
        <taxon>Alphaproteobacteria</taxon>
        <taxon>Hyphomicrobiales</taxon>
        <taxon>Xanthobacteraceae</taxon>
        <taxon>Labrys</taxon>
    </lineage>
</organism>
<dbReference type="InterPro" id="IPR023795">
    <property type="entry name" value="Serpin_CS"/>
</dbReference>
<keyword evidence="5" id="KW-1185">Reference proteome</keyword>
<feature type="signal peptide" evidence="2">
    <location>
        <begin position="1"/>
        <end position="19"/>
    </location>
</feature>
<dbReference type="PROSITE" id="PS00284">
    <property type="entry name" value="SERPIN"/>
    <property type="match status" value="1"/>
</dbReference>
<dbReference type="PANTHER" id="PTHR11461:SF211">
    <property type="entry name" value="GH10112P-RELATED"/>
    <property type="match status" value="1"/>
</dbReference>
<accession>A0ABU0IZE1</accession>
<dbReference type="EMBL" id="JAUSVX010000001">
    <property type="protein sequence ID" value="MDQ0467382.1"/>
    <property type="molecule type" value="Genomic_DNA"/>
</dbReference>
<evidence type="ECO:0000256" key="2">
    <source>
        <dbReference type="SAM" id="SignalP"/>
    </source>
</evidence>
<evidence type="ECO:0000256" key="1">
    <source>
        <dbReference type="RuleBase" id="RU000411"/>
    </source>
</evidence>
<dbReference type="SMART" id="SM00093">
    <property type="entry name" value="SERPIN"/>
    <property type="match status" value="1"/>
</dbReference>
<comment type="caution">
    <text evidence="4">The sequence shown here is derived from an EMBL/GenBank/DDBJ whole genome shotgun (WGS) entry which is preliminary data.</text>
</comment>
<dbReference type="Gene3D" id="2.30.39.10">
    <property type="entry name" value="Alpha-1-antitrypsin, domain 1"/>
    <property type="match status" value="1"/>
</dbReference>
<dbReference type="InterPro" id="IPR042185">
    <property type="entry name" value="Serpin_sf_2"/>
</dbReference>
<name>A0ABU0IZE1_9HYPH</name>
<dbReference type="InterPro" id="IPR023796">
    <property type="entry name" value="Serpin_dom"/>
</dbReference>
<sequence>MRRAIVLASLYAGLLAVSAGGEGLAATKPKAAAPSTMAPAAPANAGKPVEVAAAPTPEQQRLTAQARLGLDLIGELARAPKPPENIVVSPASLASPLALLDLGASAPMRAAIHKTLGLDRPGADAAADLEALRAALALVAKPQGGPLAFASAVVFDPAAKPFPLAVLGLQAAGAEVSTESLDDPKTLERINTFVSDTTKGLIPTILDQPLRAGGLVALNALHFKDDWKTPFDARLTQQEPFTPAAGAPDKVSMMHSGLGAMQFRQDDHFIAVSLPYVTKGYSLVVVTTKDKPARAEEFHDAGAWLAGEGFAEAEGEVALPRFSLSVATDLLDAADKLGLKPARLSKTALAGLSPTPQVIAEIVQKAVIRVDEKGTEAAAATAVTTLRSLPAPHIVMKVDKPFLFALRQSDTGLVLMAGYVGRPEEAK</sequence>
<reference evidence="4 5" key="1">
    <citation type="submission" date="2023-07" db="EMBL/GenBank/DDBJ databases">
        <title>Genomic Encyclopedia of Type Strains, Phase IV (KMG-IV): sequencing the most valuable type-strain genomes for metagenomic binning, comparative biology and taxonomic classification.</title>
        <authorList>
            <person name="Goeker M."/>
        </authorList>
    </citation>
    <scope>NUCLEOTIDE SEQUENCE [LARGE SCALE GENOMIC DNA]</scope>
    <source>
        <strain evidence="4 5">DSM 19619</strain>
    </source>
</reference>
<keyword evidence="2" id="KW-0732">Signal</keyword>
<protein>
    <submittedName>
        <fullName evidence="4">Serpin B</fullName>
    </submittedName>
</protein>